<dbReference type="Proteomes" id="UP000178187">
    <property type="component" value="Unassembled WGS sequence"/>
</dbReference>
<evidence type="ECO:0000313" key="13">
    <source>
        <dbReference type="Proteomes" id="UP000178187"/>
    </source>
</evidence>
<feature type="active site" description="Proton acceptor" evidence="9">
    <location>
        <position position="8"/>
    </location>
</feature>
<dbReference type="InterPro" id="IPR044524">
    <property type="entry name" value="Isoase_HisA-like"/>
</dbReference>
<dbReference type="NCBIfam" id="TIGR00007">
    <property type="entry name" value="1-(5-phosphoribosyl)-5-[(5-phosphoribosylamino)methylideneamino]imidazole-4-carboxamide isomerase"/>
    <property type="match status" value="1"/>
</dbReference>
<keyword evidence="6 9" id="KW-0028">Amino-acid biosynthesis</keyword>
<dbReference type="InterPro" id="IPR023016">
    <property type="entry name" value="HisA/PriA"/>
</dbReference>
<keyword evidence="7 9" id="KW-0368">Histidine biosynthesis</keyword>
<dbReference type="InterPro" id="IPR006063">
    <property type="entry name" value="HisA_bact_arch"/>
</dbReference>
<evidence type="ECO:0000256" key="3">
    <source>
        <dbReference type="ARBA" id="ARBA00005133"/>
    </source>
</evidence>
<dbReference type="UniPathway" id="UPA00031">
    <property type="reaction ID" value="UER00009"/>
</dbReference>
<dbReference type="FunFam" id="3.20.20.70:FF:000009">
    <property type="entry name" value="1-(5-phosphoribosyl)-5-[(5-phosphoribosylamino)methylideneamino] imidazole-4-carboxamide isomerase"/>
    <property type="match status" value="1"/>
</dbReference>
<comment type="catalytic activity">
    <reaction evidence="1 9 11">
        <text>1-(5-phospho-beta-D-ribosyl)-5-[(5-phospho-beta-D-ribosylamino)methylideneamino]imidazole-4-carboxamide = 5-[(5-phospho-1-deoxy-D-ribulos-1-ylimino)methylamino]-1-(5-phospho-beta-D-ribosyl)imidazole-4-carboxamide</text>
        <dbReference type="Rhea" id="RHEA:15469"/>
        <dbReference type="ChEBI" id="CHEBI:58435"/>
        <dbReference type="ChEBI" id="CHEBI:58525"/>
        <dbReference type="EC" id="5.3.1.16"/>
    </reaction>
</comment>
<keyword evidence="8 9" id="KW-0413">Isomerase</keyword>
<keyword evidence="5 9" id="KW-0963">Cytoplasm</keyword>
<evidence type="ECO:0000256" key="6">
    <source>
        <dbReference type="ARBA" id="ARBA00022605"/>
    </source>
</evidence>
<feature type="active site" description="Proton donor" evidence="9">
    <location>
        <position position="128"/>
    </location>
</feature>
<name>A0A1G1KYJ4_9BACT</name>
<comment type="similarity">
    <text evidence="4 9 10">Belongs to the HisA/HisF family.</text>
</comment>
<dbReference type="HAMAP" id="MF_01014">
    <property type="entry name" value="HisA"/>
    <property type="match status" value="1"/>
</dbReference>
<organism evidence="12 13">
    <name type="scientific">Candidatus Danuiimicrobium aquiferis</name>
    <dbReference type="NCBI Taxonomy" id="1801832"/>
    <lineage>
        <taxon>Bacteria</taxon>
        <taxon>Pseudomonadati</taxon>
        <taxon>Candidatus Omnitrophota</taxon>
        <taxon>Candidatus Danuiimicrobium</taxon>
    </lineage>
</organism>
<protein>
    <recommendedName>
        <fullName evidence="9 11">1-(5-phosphoribosyl)-5-[(5-phosphoribosylamino)methylideneamino] imidazole-4-carboxamide isomerase</fullName>
        <ecNumber evidence="9 11">5.3.1.16</ecNumber>
    </recommendedName>
    <alternativeName>
        <fullName evidence="9">Phosphoribosylformimino-5-aminoimidazole carboxamide ribotide isomerase</fullName>
    </alternativeName>
</protein>
<dbReference type="CDD" id="cd04732">
    <property type="entry name" value="HisA"/>
    <property type="match status" value="1"/>
</dbReference>
<dbReference type="PANTHER" id="PTHR43090">
    <property type="entry name" value="1-(5-PHOSPHORIBOSYL)-5-[(5-PHOSPHORIBOSYLAMINO)METHYLIDENEAMINO] IMIDAZOLE-4-CARBOXAMIDE ISOMERASE"/>
    <property type="match status" value="1"/>
</dbReference>
<dbReference type="SUPFAM" id="SSF51366">
    <property type="entry name" value="Ribulose-phoshate binding barrel"/>
    <property type="match status" value="1"/>
</dbReference>
<dbReference type="PANTHER" id="PTHR43090:SF2">
    <property type="entry name" value="1-(5-PHOSPHORIBOSYL)-5-[(5-PHOSPHORIBOSYLAMINO)METHYLIDENEAMINO] IMIDAZOLE-4-CARBOXAMIDE ISOMERASE"/>
    <property type="match status" value="1"/>
</dbReference>
<comment type="caution">
    <text evidence="12">The sequence shown here is derived from an EMBL/GenBank/DDBJ whole genome shotgun (WGS) entry which is preliminary data.</text>
</comment>
<proteinExistence type="inferred from homology"/>
<dbReference type="InterPro" id="IPR006062">
    <property type="entry name" value="His_biosynth"/>
</dbReference>
<sequence>MLIIPAIDLKGGCVVRLTQGKRDQQVVYSHTPETVALLWQRAGAKMIHIVDLDGAFEGHRQNLGSLKNIMTVVNASIQFGGGLRTFDDVREILESGVSRAVLGTKATDIDFLKNLLKTFAERIAVGVDVKDKIIQTHGWVSGDAKYELLPFCKQLQDMGVKTIIYTDIHRDGMLMGPNIKGLEQLLNDTSMDIILSGGISNLYDLKQLSKIKTEKFKGVIIGKALYEQKIDLKEAIETYQNSN</sequence>
<dbReference type="GO" id="GO:0000162">
    <property type="term" value="P:L-tryptophan biosynthetic process"/>
    <property type="evidence" value="ECO:0007669"/>
    <property type="project" value="TreeGrafter"/>
</dbReference>
<reference evidence="12 13" key="1">
    <citation type="journal article" date="2016" name="Nat. Commun.">
        <title>Thousands of microbial genomes shed light on interconnected biogeochemical processes in an aquifer system.</title>
        <authorList>
            <person name="Anantharaman K."/>
            <person name="Brown C.T."/>
            <person name="Hug L.A."/>
            <person name="Sharon I."/>
            <person name="Castelle C.J."/>
            <person name="Probst A.J."/>
            <person name="Thomas B.C."/>
            <person name="Singh A."/>
            <person name="Wilkins M.J."/>
            <person name="Karaoz U."/>
            <person name="Brodie E.L."/>
            <person name="Williams K.H."/>
            <person name="Hubbard S.S."/>
            <person name="Banfield J.F."/>
        </authorList>
    </citation>
    <scope>NUCLEOTIDE SEQUENCE [LARGE SCALE GENOMIC DNA]</scope>
</reference>
<dbReference type="Pfam" id="PF00977">
    <property type="entry name" value="His_biosynth"/>
    <property type="match status" value="1"/>
</dbReference>
<evidence type="ECO:0000256" key="2">
    <source>
        <dbReference type="ARBA" id="ARBA00004496"/>
    </source>
</evidence>
<dbReference type="EMBL" id="MHFR01000037">
    <property type="protein sequence ID" value="OGW97987.1"/>
    <property type="molecule type" value="Genomic_DNA"/>
</dbReference>
<evidence type="ECO:0000256" key="1">
    <source>
        <dbReference type="ARBA" id="ARBA00000901"/>
    </source>
</evidence>
<dbReference type="InterPro" id="IPR013785">
    <property type="entry name" value="Aldolase_TIM"/>
</dbReference>
<accession>A0A1G1KYJ4</accession>
<evidence type="ECO:0000256" key="5">
    <source>
        <dbReference type="ARBA" id="ARBA00022490"/>
    </source>
</evidence>
<dbReference type="Gene3D" id="3.20.20.70">
    <property type="entry name" value="Aldolase class I"/>
    <property type="match status" value="1"/>
</dbReference>
<comment type="subcellular location">
    <subcellularLocation>
        <location evidence="2 9 11">Cytoplasm</location>
    </subcellularLocation>
</comment>
<gene>
    <name evidence="9" type="primary">hisA</name>
    <name evidence="12" type="ORF">A3G33_07050</name>
</gene>
<evidence type="ECO:0000256" key="7">
    <source>
        <dbReference type="ARBA" id="ARBA00023102"/>
    </source>
</evidence>
<dbReference type="EC" id="5.3.1.16" evidence="9 11"/>
<evidence type="ECO:0000256" key="8">
    <source>
        <dbReference type="ARBA" id="ARBA00023235"/>
    </source>
</evidence>
<dbReference type="GO" id="GO:0000105">
    <property type="term" value="P:L-histidine biosynthetic process"/>
    <property type="evidence" value="ECO:0007669"/>
    <property type="project" value="UniProtKB-UniRule"/>
</dbReference>
<dbReference type="GO" id="GO:0005737">
    <property type="term" value="C:cytoplasm"/>
    <property type="evidence" value="ECO:0007669"/>
    <property type="project" value="UniProtKB-SubCell"/>
</dbReference>
<comment type="pathway">
    <text evidence="3 9 11">Amino-acid biosynthesis; L-histidine biosynthesis; L-histidine from 5-phospho-alpha-D-ribose 1-diphosphate: step 4/9.</text>
</comment>
<evidence type="ECO:0000313" key="12">
    <source>
        <dbReference type="EMBL" id="OGW97987.1"/>
    </source>
</evidence>
<evidence type="ECO:0000256" key="9">
    <source>
        <dbReference type="HAMAP-Rule" id="MF_01014"/>
    </source>
</evidence>
<dbReference type="InterPro" id="IPR011060">
    <property type="entry name" value="RibuloseP-bd_barrel"/>
</dbReference>
<evidence type="ECO:0000256" key="4">
    <source>
        <dbReference type="ARBA" id="ARBA00009667"/>
    </source>
</evidence>
<dbReference type="GO" id="GO:0003949">
    <property type="term" value="F:1-(5-phosphoribosyl)-5-[(5-phosphoribosylamino)methylideneamino]imidazole-4-carboxamide isomerase activity"/>
    <property type="evidence" value="ECO:0007669"/>
    <property type="project" value="UniProtKB-UniRule"/>
</dbReference>
<dbReference type="AlphaFoldDB" id="A0A1G1KYJ4"/>
<evidence type="ECO:0000256" key="10">
    <source>
        <dbReference type="RuleBase" id="RU003657"/>
    </source>
</evidence>
<evidence type="ECO:0000256" key="11">
    <source>
        <dbReference type="RuleBase" id="RU003658"/>
    </source>
</evidence>